<dbReference type="SUPFAM" id="SSF47384">
    <property type="entry name" value="Homodimeric domain of signal transducing histidine kinase"/>
    <property type="match status" value="1"/>
</dbReference>
<reference evidence="7" key="1">
    <citation type="journal article" date="2014" name="Int. J. Syst. Evol. Microbiol.">
        <title>Complete genome sequence of Corynebacterium casei LMG S-19264T (=DSM 44701T), isolated from a smear-ripened cheese.</title>
        <authorList>
            <consortium name="US DOE Joint Genome Institute (JGI-PGF)"/>
            <person name="Walter F."/>
            <person name="Albersmeier A."/>
            <person name="Kalinowski J."/>
            <person name="Ruckert C."/>
        </authorList>
    </citation>
    <scope>NUCLEOTIDE SEQUENCE</scope>
    <source>
        <strain evidence="7">KCTC 42650</strain>
    </source>
</reference>
<name>A0A8J3M9D7_9RHOB</name>
<proteinExistence type="predicted"/>
<dbReference type="RefSeq" id="WP_189679919.1">
    <property type="nucleotide sequence ID" value="NZ_BNCJ01000004.1"/>
</dbReference>
<dbReference type="Gene3D" id="1.10.287.130">
    <property type="match status" value="1"/>
</dbReference>
<comment type="caution">
    <text evidence="7">The sequence shown here is derived from an EMBL/GenBank/DDBJ whole genome shotgun (WGS) entry which is preliminary data.</text>
</comment>
<dbReference type="Proteomes" id="UP000626220">
    <property type="component" value="Unassembled WGS sequence"/>
</dbReference>
<dbReference type="Pfam" id="PF12860">
    <property type="entry name" value="PAS_7"/>
    <property type="match status" value="1"/>
</dbReference>
<accession>A0A8J3M9D7</accession>
<dbReference type="EC" id="2.7.13.3" evidence="2"/>
<dbReference type="Pfam" id="PF00072">
    <property type="entry name" value="Response_reg"/>
    <property type="match status" value="1"/>
</dbReference>
<evidence type="ECO:0000259" key="6">
    <source>
        <dbReference type="PROSITE" id="PS50110"/>
    </source>
</evidence>
<dbReference type="Gene3D" id="3.30.565.10">
    <property type="entry name" value="Histidine kinase-like ATPase, C-terminal domain"/>
    <property type="match status" value="1"/>
</dbReference>
<dbReference type="AlphaFoldDB" id="A0A8J3M9D7"/>
<feature type="modified residue" description="4-aspartylphosphate" evidence="4">
    <location>
        <position position="668"/>
    </location>
</feature>
<feature type="domain" description="Histidine kinase" evidence="5">
    <location>
        <begin position="387"/>
        <end position="600"/>
    </location>
</feature>
<organism evidence="7 8">
    <name type="scientific">Seohaeicola zhoushanensis</name>
    <dbReference type="NCBI Taxonomy" id="1569283"/>
    <lineage>
        <taxon>Bacteria</taxon>
        <taxon>Pseudomonadati</taxon>
        <taxon>Pseudomonadota</taxon>
        <taxon>Alphaproteobacteria</taxon>
        <taxon>Rhodobacterales</taxon>
        <taxon>Roseobacteraceae</taxon>
        <taxon>Seohaeicola</taxon>
    </lineage>
</organism>
<sequence>MNRDPQSDRDNARALGLLQDAIESLSEGFALYDEDRRLVMCNTQYREMNKGVADLLEPGLDWEILMRESARRGIYAEAIGREEEFVRDRLQTSHDYVHEYELKQTDGTYYHVSTHPTNLGGFVITRTDITRKKQAEAMEREGDLLVRTVLDASAAVVIMSRTGDGQILYRSPAALEMFGNTRSSREHYLYPDDRADFVTQMLADGQIDDYPLTMVARGRSFPATISARFAEYHGDEVIVASVTDLTEQVKAQAMIRQVLESCPVPLQMTRAETGETLYRSAETEALLGSSGNAKTYYKEPGEREAYLAELREKGFVRNRRAKYINAQGEEFWGAASSVLIEFDGEEVIVSSTRDLTDELALQEELAHQREMLFQNEKMSALGELLAGVAHELNNPLSVIVGHALMLMDEVGDPDVLRRVEKISNAAERSAKIVKTFLAMARQQPARVEHVDVRSVVATALDVAGYGHKLSDLEIVTDLPEGLADILADPDQITQVVINLVINAAHAIESAGTGDRIIVAARPSDRGRSVTLSVADNGPGIDETIRARVFEPFFTTKDIGDGTGIGLAFCHRIVHSHGGRIWLDPDHAPGSRFCISLPAARGAAEALAEEAEPPAQGRRRALVVDDEADVAELIAEILTRDGFSVDTAHSGAEAVQLLAQRRYDLLLSDLNMAGMDGRALYEHVTARHPELAARTGFITGDTMGRASQALLGETRRPHLEKPVTPGDLRRLVRVIFEEGTL</sequence>
<evidence type="ECO:0000259" key="5">
    <source>
        <dbReference type="PROSITE" id="PS50109"/>
    </source>
</evidence>
<dbReference type="Gene3D" id="3.30.450.20">
    <property type="entry name" value="PAS domain"/>
    <property type="match status" value="3"/>
</dbReference>
<dbReference type="EMBL" id="BNCJ01000004">
    <property type="protein sequence ID" value="GHF48296.1"/>
    <property type="molecule type" value="Genomic_DNA"/>
</dbReference>
<evidence type="ECO:0000256" key="2">
    <source>
        <dbReference type="ARBA" id="ARBA00012438"/>
    </source>
</evidence>
<dbReference type="SUPFAM" id="SSF52172">
    <property type="entry name" value="CheY-like"/>
    <property type="match status" value="1"/>
</dbReference>
<dbReference type="SMART" id="SM00388">
    <property type="entry name" value="HisKA"/>
    <property type="match status" value="1"/>
</dbReference>
<evidence type="ECO:0000256" key="4">
    <source>
        <dbReference type="PROSITE-ProRule" id="PRU00169"/>
    </source>
</evidence>
<comment type="catalytic activity">
    <reaction evidence="1">
        <text>ATP + protein L-histidine = ADP + protein N-phospho-L-histidine.</text>
        <dbReference type="EC" id="2.7.13.3"/>
    </reaction>
</comment>
<keyword evidence="8" id="KW-1185">Reference proteome</keyword>
<dbReference type="PROSITE" id="PS50109">
    <property type="entry name" value="HIS_KIN"/>
    <property type="match status" value="1"/>
</dbReference>
<feature type="domain" description="Response regulatory" evidence="6">
    <location>
        <begin position="619"/>
        <end position="735"/>
    </location>
</feature>
<dbReference type="InterPro" id="IPR000014">
    <property type="entry name" value="PAS"/>
</dbReference>
<gene>
    <name evidence="7" type="ORF">GCM10017056_19800</name>
</gene>
<dbReference type="CDD" id="cd00082">
    <property type="entry name" value="HisKA"/>
    <property type="match status" value="1"/>
</dbReference>
<dbReference type="PROSITE" id="PS50110">
    <property type="entry name" value="RESPONSE_REGULATORY"/>
    <property type="match status" value="1"/>
</dbReference>
<dbReference type="InterPro" id="IPR011006">
    <property type="entry name" value="CheY-like_superfamily"/>
</dbReference>
<dbReference type="SMART" id="SM00448">
    <property type="entry name" value="REC"/>
    <property type="match status" value="1"/>
</dbReference>
<dbReference type="InterPro" id="IPR001789">
    <property type="entry name" value="Sig_transdc_resp-reg_receiver"/>
</dbReference>
<dbReference type="Pfam" id="PF02518">
    <property type="entry name" value="HATPase_c"/>
    <property type="match status" value="1"/>
</dbReference>
<dbReference type="Pfam" id="PF00512">
    <property type="entry name" value="HisKA"/>
    <property type="match status" value="1"/>
</dbReference>
<evidence type="ECO:0000313" key="7">
    <source>
        <dbReference type="EMBL" id="GHF48296.1"/>
    </source>
</evidence>
<dbReference type="InterPro" id="IPR003661">
    <property type="entry name" value="HisK_dim/P_dom"/>
</dbReference>
<keyword evidence="3 4" id="KW-0597">Phosphoprotein</keyword>
<dbReference type="SUPFAM" id="SSF55785">
    <property type="entry name" value="PYP-like sensor domain (PAS domain)"/>
    <property type="match status" value="3"/>
</dbReference>
<dbReference type="InterPro" id="IPR035965">
    <property type="entry name" value="PAS-like_dom_sf"/>
</dbReference>
<dbReference type="InterPro" id="IPR036890">
    <property type="entry name" value="HATPase_C_sf"/>
</dbReference>
<dbReference type="InterPro" id="IPR036097">
    <property type="entry name" value="HisK_dim/P_sf"/>
</dbReference>
<dbReference type="InterPro" id="IPR005467">
    <property type="entry name" value="His_kinase_dom"/>
</dbReference>
<dbReference type="Gene3D" id="3.40.50.2300">
    <property type="match status" value="1"/>
</dbReference>
<dbReference type="PANTHER" id="PTHR43065">
    <property type="entry name" value="SENSOR HISTIDINE KINASE"/>
    <property type="match status" value="1"/>
</dbReference>
<dbReference type="InterPro" id="IPR003594">
    <property type="entry name" value="HATPase_dom"/>
</dbReference>
<dbReference type="SUPFAM" id="SSF55874">
    <property type="entry name" value="ATPase domain of HSP90 chaperone/DNA topoisomerase II/histidine kinase"/>
    <property type="match status" value="1"/>
</dbReference>
<evidence type="ECO:0000256" key="3">
    <source>
        <dbReference type="ARBA" id="ARBA00022553"/>
    </source>
</evidence>
<dbReference type="InterPro" id="IPR004358">
    <property type="entry name" value="Sig_transdc_His_kin-like_C"/>
</dbReference>
<protein>
    <recommendedName>
        <fullName evidence="2">histidine kinase</fullName>
        <ecNumber evidence="2">2.7.13.3</ecNumber>
    </recommendedName>
</protein>
<dbReference type="GO" id="GO:0000155">
    <property type="term" value="F:phosphorelay sensor kinase activity"/>
    <property type="evidence" value="ECO:0007669"/>
    <property type="project" value="InterPro"/>
</dbReference>
<evidence type="ECO:0000313" key="8">
    <source>
        <dbReference type="Proteomes" id="UP000626220"/>
    </source>
</evidence>
<dbReference type="Pfam" id="PF13426">
    <property type="entry name" value="PAS_9"/>
    <property type="match status" value="2"/>
</dbReference>
<dbReference type="SMART" id="SM00387">
    <property type="entry name" value="HATPase_c"/>
    <property type="match status" value="1"/>
</dbReference>
<dbReference type="PRINTS" id="PR00344">
    <property type="entry name" value="BCTRLSENSOR"/>
</dbReference>
<reference evidence="7" key="2">
    <citation type="submission" date="2020-09" db="EMBL/GenBank/DDBJ databases">
        <authorList>
            <person name="Sun Q."/>
            <person name="Kim S."/>
        </authorList>
    </citation>
    <scope>NUCLEOTIDE SEQUENCE</scope>
    <source>
        <strain evidence="7">KCTC 42650</strain>
    </source>
</reference>
<evidence type="ECO:0000256" key="1">
    <source>
        <dbReference type="ARBA" id="ARBA00000085"/>
    </source>
</evidence>